<dbReference type="InterPro" id="IPR001736">
    <property type="entry name" value="PLipase_D/transphosphatidylase"/>
</dbReference>
<dbReference type="CDD" id="cd09116">
    <property type="entry name" value="PLDc_Nuc_like"/>
    <property type="match status" value="1"/>
</dbReference>
<evidence type="ECO:0000313" key="9">
    <source>
        <dbReference type="Proteomes" id="UP000263040"/>
    </source>
</evidence>
<dbReference type="PROSITE" id="PS50035">
    <property type="entry name" value="PLD"/>
    <property type="match status" value="1"/>
</dbReference>
<evidence type="ECO:0000256" key="6">
    <source>
        <dbReference type="ARBA" id="ARBA00023098"/>
    </source>
</evidence>
<evidence type="ECO:0000256" key="4">
    <source>
        <dbReference type="ARBA" id="ARBA00022801"/>
    </source>
</evidence>
<dbReference type="GO" id="GO:0016891">
    <property type="term" value="F:RNA endonuclease activity producing 5'-phosphomonoesters, hydrolytic mechanism"/>
    <property type="evidence" value="ECO:0007669"/>
    <property type="project" value="TreeGrafter"/>
</dbReference>
<keyword evidence="5" id="KW-0442">Lipid degradation</keyword>
<sequence length="154" mass="17692">MFKIVLISLFLVLNLSSNEVYILPKQGEDIKDKISESITNAKSEILIAMYNFSYKKFAKDLVDASKNGVKITVFLDAKKVKEDSEISDYLKKNNIKVVLMKDKMHLKLALIDSKMAIFGSTNWTKESFEENYELVYLSEDKKTIETLTTFIKSL</sequence>
<comment type="similarity">
    <text evidence="2">Belongs to the phospholipase D family.</text>
</comment>
<keyword evidence="4" id="KW-0378">Hydrolase</keyword>
<dbReference type="RefSeq" id="WP_118886425.1">
    <property type="nucleotide sequence ID" value="NZ_CP032100.1"/>
</dbReference>
<keyword evidence="6" id="KW-0443">Lipid metabolism</keyword>
<evidence type="ECO:0000259" key="7">
    <source>
        <dbReference type="PROSITE" id="PS50035"/>
    </source>
</evidence>
<dbReference type="GO" id="GO:0006793">
    <property type="term" value="P:phosphorus metabolic process"/>
    <property type="evidence" value="ECO:0007669"/>
    <property type="project" value="UniProtKB-ARBA"/>
</dbReference>
<evidence type="ECO:0000256" key="3">
    <source>
        <dbReference type="ARBA" id="ARBA00012027"/>
    </source>
</evidence>
<protein>
    <recommendedName>
        <fullName evidence="3">phospholipase D</fullName>
        <ecNumber evidence="3">3.1.4.4</ecNumber>
    </recommendedName>
</protein>
<dbReference type="SUPFAM" id="SSF56024">
    <property type="entry name" value="Phospholipase D/nuclease"/>
    <property type="match status" value="1"/>
</dbReference>
<feature type="domain" description="PLD phosphodiesterase" evidence="7">
    <location>
        <begin position="100"/>
        <end position="127"/>
    </location>
</feature>
<evidence type="ECO:0000256" key="1">
    <source>
        <dbReference type="ARBA" id="ARBA00000798"/>
    </source>
</evidence>
<dbReference type="EMBL" id="CP032100">
    <property type="protein sequence ID" value="AXX89901.1"/>
    <property type="molecule type" value="Genomic_DNA"/>
</dbReference>
<evidence type="ECO:0000256" key="2">
    <source>
        <dbReference type="ARBA" id="ARBA00008664"/>
    </source>
</evidence>
<dbReference type="Proteomes" id="UP000263040">
    <property type="component" value="Chromosome"/>
</dbReference>
<dbReference type="Pfam" id="PF13091">
    <property type="entry name" value="PLDc_2"/>
    <property type="match status" value="1"/>
</dbReference>
<accession>A0AAD0SQQ7</accession>
<comment type="catalytic activity">
    <reaction evidence="1">
        <text>a 1,2-diacyl-sn-glycero-3-phosphocholine + H2O = a 1,2-diacyl-sn-glycero-3-phosphate + choline + H(+)</text>
        <dbReference type="Rhea" id="RHEA:14445"/>
        <dbReference type="ChEBI" id="CHEBI:15354"/>
        <dbReference type="ChEBI" id="CHEBI:15377"/>
        <dbReference type="ChEBI" id="CHEBI:15378"/>
        <dbReference type="ChEBI" id="CHEBI:57643"/>
        <dbReference type="ChEBI" id="CHEBI:58608"/>
        <dbReference type="EC" id="3.1.4.4"/>
    </reaction>
</comment>
<dbReference type="PANTHER" id="PTHR43856">
    <property type="entry name" value="CARDIOLIPIN HYDROLASE"/>
    <property type="match status" value="1"/>
</dbReference>
<dbReference type="EC" id="3.1.4.4" evidence="3"/>
<keyword evidence="9" id="KW-1185">Reference proteome</keyword>
<proteinExistence type="inferred from homology"/>
<dbReference type="AlphaFoldDB" id="A0AAD0SQQ7"/>
<name>A0AAD0SQQ7_9BACT</name>
<dbReference type="InterPro" id="IPR025202">
    <property type="entry name" value="PLD-like_dom"/>
</dbReference>
<dbReference type="GO" id="GO:0004630">
    <property type="term" value="F:phospholipase D activity"/>
    <property type="evidence" value="ECO:0007669"/>
    <property type="project" value="UniProtKB-EC"/>
</dbReference>
<organism evidence="8 9">
    <name type="scientific">Arcobacter suis CECT 7833</name>
    <dbReference type="NCBI Taxonomy" id="663365"/>
    <lineage>
        <taxon>Bacteria</taxon>
        <taxon>Pseudomonadati</taxon>
        <taxon>Campylobacterota</taxon>
        <taxon>Epsilonproteobacteria</taxon>
        <taxon>Campylobacterales</taxon>
        <taxon>Arcobacteraceae</taxon>
        <taxon>Arcobacter</taxon>
    </lineage>
</organism>
<dbReference type="KEGG" id="asui:ASUIS_1419"/>
<dbReference type="GO" id="GO:0016042">
    <property type="term" value="P:lipid catabolic process"/>
    <property type="evidence" value="ECO:0007669"/>
    <property type="project" value="UniProtKB-KW"/>
</dbReference>
<evidence type="ECO:0000256" key="5">
    <source>
        <dbReference type="ARBA" id="ARBA00022963"/>
    </source>
</evidence>
<gene>
    <name evidence="8" type="ORF">ASUIS_1419</name>
</gene>
<dbReference type="PANTHER" id="PTHR43856:SF1">
    <property type="entry name" value="MITOCHONDRIAL CARDIOLIPIN HYDROLASE"/>
    <property type="match status" value="1"/>
</dbReference>
<evidence type="ECO:0000313" key="8">
    <source>
        <dbReference type="EMBL" id="AXX89901.1"/>
    </source>
</evidence>
<reference evidence="8 9" key="1">
    <citation type="submission" date="2018-08" db="EMBL/GenBank/DDBJ databases">
        <title>Complete genome of the Arcobacter suis type strain LMG 26152.</title>
        <authorList>
            <person name="Miller W.G."/>
            <person name="Yee E."/>
            <person name="Bono J.L."/>
        </authorList>
    </citation>
    <scope>NUCLEOTIDE SEQUENCE [LARGE SCALE GENOMIC DNA]</scope>
    <source>
        <strain evidence="8 9">CECT 7833</strain>
    </source>
</reference>
<dbReference type="Gene3D" id="3.30.870.10">
    <property type="entry name" value="Endonuclease Chain A"/>
    <property type="match status" value="1"/>
</dbReference>
<dbReference type="InterPro" id="IPR051406">
    <property type="entry name" value="PLD_domain"/>
</dbReference>